<dbReference type="AlphaFoldDB" id="A0AAN9IFW4"/>
<protein>
    <submittedName>
        <fullName evidence="1">Uncharacterized protein</fullName>
    </submittedName>
</protein>
<accession>A0AAN9IFW4</accession>
<name>A0AAN9IFW4_CLITE</name>
<sequence length="115" mass="13034">MRISSPHSLFCDSSPLNHLRQLLLTSQKVKFSKSIKFPKMVSEFSFEESDNPKFEDDDDSAYAIFDEFGNNSEVDDMKMVINPKRASTTTLTVMRTPLLPFESDKALAPPCRPKA</sequence>
<proteinExistence type="predicted"/>
<dbReference type="EMBL" id="JAYKXN010000007">
    <property type="protein sequence ID" value="KAK7271046.1"/>
    <property type="molecule type" value="Genomic_DNA"/>
</dbReference>
<evidence type="ECO:0000313" key="1">
    <source>
        <dbReference type="EMBL" id="KAK7271046.1"/>
    </source>
</evidence>
<evidence type="ECO:0000313" key="2">
    <source>
        <dbReference type="Proteomes" id="UP001359559"/>
    </source>
</evidence>
<keyword evidence="2" id="KW-1185">Reference proteome</keyword>
<organism evidence="1 2">
    <name type="scientific">Clitoria ternatea</name>
    <name type="common">Butterfly pea</name>
    <dbReference type="NCBI Taxonomy" id="43366"/>
    <lineage>
        <taxon>Eukaryota</taxon>
        <taxon>Viridiplantae</taxon>
        <taxon>Streptophyta</taxon>
        <taxon>Embryophyta</taxon>
        <taxon>Tracheophyta</taxon>
        <taxon>Spermatophyta</taxon>
        <taxon>Magnoliopsida</taxon>
        <taxon>eudicotyledons</taxon>
        <taxon>Gunneridae</taxon>
        <taxon>Pentapetalae</taxon>
        <taxon>rosids</taxon>
        <taxon>fabids</taxon>
        <taxon>Fabales</taxon>
        <taxon>Fabaceae</taxon>
        <taxon>Papilionoideae</taxon>
        <taxon>50 kb inversion clade</taxon>
        <taxon>NPAAA clade</taxon>
        <taxon>indigoferoid/millettioid clade</taxon>
        <taxon>Phaseoleae</taxon>
        <taxon>Clitoria</taxon>
    </lineage>
</organism>
<comment type="caution">
    <text evidence="1">The sequence shown here is derived from an EMBL/GenBank/DDBJ whole genome shotgun (WGS) entry which is preliminary data.</text>
</comment>
<gene>
    <name evidence="1" type="ORF">RJT34_26635</name>
</gene>
<reference evidence="1 2" key="1">
    <citation type="submission" date="2024-01" db="EMBL/GenBank/DDBJ databases">
        <title>The genomes of 5 underutilized Papilionoideae crops provide insights into root nodulation and disease resistance.</title>
        <authorList>
            <person name="Yuan L."/>
        </authorList>
    </citation>
    <scope>NUCLEOTIDE SEQUENCE [LARGE SCALE GENOMIC DNA]</scope>
    <source>
        <strain evidence="1">LY-2023</strain>
        <tissue evidence="1">Leaf</tissue>
    </source>
</reference>
<dbReference type="Proteomes" id="UP001359559">
    <property type="component" value="Unassembled WGS sequence"/>
</dbReference>